<gene>
    <name evidence="2" type="ORF">B0T17DRAFT_383353</name>
</gene>
<keyword evidence="1" id="KW-1133">Transmembrane helix</keyword>
<reference evidence="2" key="1">
    <citation type="submission" date="2023-06" db="EMBL/GenBank/DDBJ databases">
        <title>Genome-scale phylogeny and comparative genomics of the fungal order Sordariales.</title>
        <authorList>
            <consortium name="Lawrence Berkeley National Laboratory"/>
            <person name="Hensen N."/>
            <person name="Bonometti L."/>
            <person name="Westerberg I."/>
            <person name="Brannstrom I.O."/>
            <person name="Guillou S."/>
            <person name="Cros-Aarteil S."/>
            <person name="Calhoun S."/>
            <person name="Haridas S."/>
            <person name="Kuo A."/>
            <person name="Mondo S."/>
            <person name="Pangilinan J."/>
            <person name="Riley R."/>
            <person name="LaButti K."/>
            <person name="Andreopoulos B."/>
            <person name="Lipzen A."/>
            <person name="Chen C."/>
            <person name="Yanf M."/>
            <person name="Daum C."/>
            <person name="Ng V."/>
            <person name="Clum A."/>
            <person name="Steindorff A."/>
            <person name="Ohm R."/>
            <person name="Martin F."/>
            <person name="Silar P."/>
            <person name="Natvig D."/>
            <person name="Lalanne C."/>
            <person name="Gautier V."/>
            <person name="Ament-velasquez S.L."/>
            <person name="Kruys A."/>
            <person name="Hutchinson M.I."/>
            <person name="Powell A.J."/>
            <person name="Barry K."/>
            <person name="Miller A.N."/>
            <person name="Grigoriev I.V."/>
            <person name="Debuchy R."/>
            <person name="Gladieux P."/>
            <person name="Thoren M.H."/>
            <person name="Johannesson H."/>
        </authorList>
    </citation>
    <scope>NUCLEOTIDE SEQUENCE</scope>
    <source>
        <strain evidence="2">SMH3391-2</strain>
    </source>
</reference>
<keyword evidence="1" id="KW-0812">Transmembrane</keyword>
<evidence type="ECO:0000313" key="2">
    <source>
        <dbReference type="EMBL" id="KAK0615350.1"/>
    </source>
</evidence>
<evidence type="ECO:0000313" key="3">
    <source>
        <dbReference type="Proteomes" id="UP001174934"/>
    </source>
</evidence>
<keyword evidence="3" id="KW-1185">Reference proteome</keyword>
<sequence>MRPQLVTDCLLIPLQSATKKIFWVLALQVFALALAVSGNPLETHWSLDCNDDWIKNFCIKVANVTCDQETGTVILHNPWCGQYCGCVLNETTSAVAATEAVSVHAAPFEGQPAKATIDAVGSLSTAHTTLATQTRPEASVAARTPDTSEADDCPGCLMTCSEPGVTPQQCHDEGAFCAPATLPSRDASTCPYCVLENANPDCQAACFCVWNAAPPRDSQPDPK</sequence>
<evidence type="ECO:0000256" key="1">
    <source>
        <dbReference type="SAM" id="Phobius"/>
    </source>
</evidence>
<comment type="caution">
    <text evidence="2">The sequence shown here is derived from an EMBL/GenBank/DDBJ whole genome shotgun (WGS) entry which is preliminary data.</text>
</comment>
<accession>A0AA40BVP0</accession>
<dbReference type="AlphaFoldDB" id="A0AA40BVP0"/>
<name>A0AA40BVP0_9PEZI</name>
<proteinExistence type="predicted"/>
<dbReference type="EMBL" id="JAULSR010000007">
    <property type="protein sequence ID" value="KAK0615350.1"/>
    <property type="molecule type" value="Genomic_DNA"/>
</dbReference>
<dbReference type="Proteomes" id="UP001174934">
    <property type="component" value="Unassembled WGS sequence"/>
</dbReference>
<keyword evidence="1" id="KW-0472">Membrane</keyword>
<organism evidence="2 3">
    <name type="scientific">Bombardia bombarda</name>
    <dbReference type="NCBI Taxonomy" id="252184"/>
    <lineage>
        <taxon>Eukaryota</taxon>
        <taxon>Fungi</taxon>
        <taxon>Dikarya</taxon>
        <taxon>Ascomycota</taxon>
        <taxon>Pezizomycotina</taxon>
        <taxon>Sordariomycetes</taxon>
        <taxon>Sordariomycetidae</taxon>
        <taxon>Sordariales</taxon>
        <taxon>Lasiosphaeriaceae</taxon>
        <taxon>Bombardia</taxon>
    </lineage>
</organism>
<protein>
    <submittedName>
        <fullName evidence="2">Uncharacterized protein</fullName>
    </submittedName>
</protein>
<feature type="transmembrane region" description="Helical" evidence="1">
    <location>
        <begin position="21"/>
        <end position="41"/>
    </location>
</feature>